<feature type="transmembrane region" description="Helical" evidence="1">
    <location>
        <begin position="41"/>
        <end position="66"/>
    </location>
</feature>
<dbReference type="Pfam" id="PF20152">
    <property type="entry name" value="DUF6534"/>
    <property type="match status" value="1"/>
</dbReference>
<feature type="transmembrane region" description="Helical" evidence="1">
    <location>
        <begin position="170"/>
        <end position="194"/>
    </location>
</feature>
<evidence type="ECO:0000313" key="4">
    <source>
        <dbReference type="Proteomes" id="UP001465976"/>
    </source>
</evidence>
<dbReference type="PANTHER" id="PTHR40465">
    <property type="entry name" value="CHROMOSOME 1, WHOLE GENOME SHOTGUN SEQUENCE"/>
    <property type="match status" value="1"/>
</dbReference>
<comment type="caution">
    <text evidence="3">The sequence shown here is derived from an EMBL/GenBank/DDBJ whole genome shotgun (WGS) entry which is preliminary data.</text>
</comment>
<feature type="transmembrane region" description="Helical" evidence="1">
    <location>
        <begin position="78"/>
        <end position="97"/>
    </location>
</feature>
<sequence>MHADLYSLFQCIVNYSLSGTITVQTLMFFKLFPGESYRLQLVVLAVWALDTIHTGLIWGALWKYFVTKFGVGAFVDHIPIPLALSVLFTVRALFLSLGSRPPTVIGYCRLFKPSAFIASWHAVSSVSKRNWRIAIPVVILASLRLVAASASTVEMLVLKSYGDFEHHIGWLFTAGLGLSSGVDVLITVSLCYLLRRSRSKSLGGLYDVIDTMITYTFETGSITAAATIVSMICWILVRKTALVFMGLHFMIGKLYASSLLVTLNVRTDLRRTMVERNHVFSTVELDRRLPRAIHADSDDGVHKSEFTSSPNGLQINVERTVEWAADH</sequence>
<evidence type="ECO:0000313" key="3">
    <source>
        <dbReference type="EMBL" id="KAL0567142.1"/>
    </source>
</evidence>
<organism evidence="3 4">
    <name type="scientific">Marasmius crinis-equi</name>
    <dbReference type="NCBI Taxonomy" id="585013"/>
    <lineage>
        <taxon>Eukaryota</taxon>
        <taxon>Fungi</taxon>
        <taxon>Dikarya</taxon>
        <taxon>Basidiomycota</taxon>
        <taxon>Agaricomycotina</taxon>
        <taxon>Agaricomycetes</taxon>
        <taxon>Agaricomycetidae</taxon>
        <taxon>Agaricales</taxon>
        <taxon>Marasmiineae</taxon>
        <taxon>Marasmiaceae</taxon>
        <taxon>Marasmius</taxon>
    </lineage>
</organism>
<dbReference type="PANTHER" id="PTHR40465:SF1">
    <property type="entry name" value="DUF6534 DOMAIN-CONTAINING PROTEIN"/>
    <property type="match status" value="1"/>
</dbReference>
<keyword evidence="1" id="KW-1133">Transmembrane helix</keyword>
<keyword evidence="4" id="KW-1185">Reference proteome</keyword>
<dbReference type="EMBL" id="JBAHYK010001663">
    <property type="protein sequence ID" value="KAL0567142.1"/>
    <property type="molecule type" value="Genomic_DNA"/>
</dbReference>
<accession>A0ABR3EW46</accession>
<dbReference type="InterPro" id="IPR045339">
    <property type="entry name" value="DUF6534"/>
</dbReference>
<evidence type="ECO:0000259" key="2">
    <source>
        <dbReference type="Pfam" id="PF20152"/>
    </source>
</evidence>
<proteinExistence type="predicted"/>
<gene>
    <name evidence="3" type="ORF">V5O48_014854</name>
</gene>
<evidence type="ECO:0000256" key="1">
    <source>
        <dbReference type="SAM" id="Phobius"/>
    </source>
</evidence>
<reference evidence="3 4" key="1">
    <citation type="submission" date="2024-02" db="EMBL/GenBank/DDBJ databases">
        <title>A draft genome for the cacao thread blight pathogen Marasmius crinis-equi.</title>
        <authorList>
            <person name="Cohen S.P."/>
            <person name="Baruah I.K."/>
            <person name="Amoako-Attah I."/>
            <person name="Bukari Y."/>
            <person name="Meinhardt L.W."/>
            <person name="Bailey B.A."/>
        </authorList>
    </citation>
    <scope>NUCLEOTIDE SEQUENCE [LARGE SCALE GENOMIC DNA]</scope>
    <source>
        <strain evidence="3 4">GH-76</strain>
    </source>
</reference>
<feature type="transmembrane region" description="Helical" evidence="1">
    <location>
        <begin position="215"/>
        <end position="237"/>
    </location>
</feature>
<feature type="transmembrane region" description="Helical" evidence="1">
    <location>
        <begin position="133"/>
        <end position="158"/>
    </location>
</feature>
<feature type="transmembrane region" description="Helical" evidence="1">
    <location>
        <begin position="6"/>
        <end position="29"/>
    </location>
</feature>
<protein>
    <recommendedName>
        <fullName evidence="2">DUF6534 domain-containing protein</fullName>
    </recommendedName>
</protein>
<feature type="domain" description="DUF6534" evidence="2">
    <location>
        <begin position="181"/>
        <end position="267"/>
    </location>
</feature>
<name>A0ABR3EW46_9AGAR</name>
<feature type="transmembrane region" description="Helical" evidence="1">
    <location>
        <begin position="243"/>
        <end position="263"/>
    </location>
</feature>
<keyword evidence="1" id="KW-0472">Membrane</keyword>
<keyword evidence="1" id="KW-0812">Transmembrane</keyword>
<dbReference type="Proteomes" id="UP001465976">
    <property type="component" value="Unassembled WGS sequence"/>
</dbReference>